<keyword evidence="4" id="KW-1134">Transmembrane beta strand</keyword>
<keyword evidence="3" id="KW-0813">Transport</keyword>
<evidence type="ECO:0000256" key="3">
    <source>
        <dbReference type="ARBA" id="ARBA00022448"/>
    </source>
</evidence>
<dbReference type="Pfam" id="PF02563">
    <property type="entry name" value="Poly_export"/>
    <property type="match status" value="1"/>
</dbReference>
<name>A0A1M6QFI3_9BACT</name>
<keyword evidence="5" id="KW-0762">Sugar transport</keyword>
<gene>
    <name evidence="19" type="ORF">SAMN05720469_10279</name>
</gene>
<proteinExistence type="inferred from homology"/>
<keyword evidence="12" id="KW-0564">Palmitate</keyword>
<evidence type="ECO:0000256" key="13">
    <source>
        <dbReference type="ARBA" id="ARBA00023237"/>
    </source>
</evidence>
<dbReference type="InterPro" id="IPR040716">
    <property type="entry name" value="Wza_C"/>
</dbReference>
<evidence type="ECO:0000256" key="8">
    <source>
        <dbReference type="ARBA" id="ARBA00023047"/>
    </source>
</evidence>
<dbReference type="Pfam" id="PF22461">
    <property type="entry name" value="SLBB_2"/>
    <property type="match status" value="2"/>
</dbReference>
<dbReference type="InterPro" id="IPR049712">
    <property type="entry name" value="Poly_export"/>
</dbReference>
<dbReference type="EMBL" id="FRAW01000002">
    <property type="protein sequence ID" value="SHK18966.1"/>
    <property type="molecule type" value="Genomic_DNA"/>
</dbReference>
<dbReference type="GO" id="GO:0009279">
    <property type="term" value="C:cell outer membrane"/>
    <property type="evidence" value="ECO:0007669"/>
    <property type="project" value="UniProtKB-SubCell"/>
</dbReference>
<evidence type="ECO:0000256" key="14">
    <source>
        <dbReference type="ARBA" id="ARBA00023288"/>
    </source>
</evidence>
<dbReference type="PANTHER" id="PTHR33619:SF3">
    <property type="entry name" value="POLYSACCHARIDE EXPORT PROTEIN GFCE-RELATED"/>
    <property type="match status" value="1"/>
</dbReference>
<evidence type="ECO:0000259" key="17">
    <source>
        <dbReference type="Pfam" id="PF18412"/>
    </source>
</evidence>
<evidence type="ECO:0000256" key="4">
    <source>
        <dbReference type="ARBA" id="ARBA00022452"/>
    </source>
</evidence>
<evidence type="ECO:0000313" key="20">
    <source>
        <dbReference type="Proteomes" id="UP000184275"/>
    </source>
</evidence>
<keyword evidence="8" id="KW-0625">Polysaccharide transport</keyword>
<evidence type="ECO:0000259" key="16">
    <source>
        <dbReference type="Pfam" id="PF02563"/>
    </source>
</evidence>
<dbReference type="Pfam" id="PF18412">
    <property type="entry name" value="Wza_C"/>
    <property type="match status" value="1"/>
</dbReference>
<accession>A0A1M6QFI3</accession>
<dbReference type="InterPro" id="IPR054765">
    <property type="entry name" value="SLBB_dom"/>
</dbReference>
<organism evidence="19 20">
    <name type="scientific">Fibrobacter intestinalis</name>
    <dbReference type="NCBI Taxonomy" id="28122"/>
    <lineage>
        <taxon>Bacteria</taxon>
        <taxon>Pseudomonadati</taxon>
        <taxon>Fibrobacterota</taxon>
        <taxon>Fibrobacteria</taxon>
        <taxon>Fibrobacterales</taxon>
        <taxon>Fibrobacteraceae</taxon>
        <taxon>Fibrobacter</taxon>
    </lineage>
</organism>
<comment type="similarity">
    <text evidence="2">Belongs to the BexD/CtrA/VexA family.</text>
</comment>
<keyword evidence="13" id="KW-0998">Cell outer membrane</keyword>
<evidence type="ECO:0000313" key="19">
    <source>
        <dbReference type="EMBL" id="SHK18966.1"/>
    </source>
</evidence>
<keyword evidence="10" id="KW-0626">Porin</keyword>
<sequence length="379" mass="41058">MKFWILNLLLVVSLVLSGCFAAPGMVLNESADEEGAIDTLADFQGAKVHLQSINAKTLALQSSASLASGGSVSPELLSYSPEAYKLGPFDIIQVVIWEHPELTSPLGSYRSDIATGQLVSESGIMFYPYVGDINVLGLTITELRVKIVQELSKVLKDPQIDIRLLQSQRHKIYVQGSVKNPGVVLLSDVPVTLLEAINRCGGATVAANLSSVEFSRDGKNYTIDLLAPYEAGKGPNDIVLKDNDVIRIPDAEESKVYMMGEVGRQQALPLKNGKLSLAQAIAEAGGLQSESAKAENIYVIRAAAMDEINVFHLNAGNPMALVFGDRFALQPGDLVYVDATGLARWNRVMKMLLPTAQLIYYGTQAVHTTHTAKEDLMNW</sequence>
<reference evidence="20" key="1">
    <citation type="submission" date="2016-11" db="EMBL/GenBank/DDBJ databases">
        <authorList>
            <person name="Varghese N."/>
            <person name="Submissions S."/>
        </authorList>
    </citation>
    <scope>NUCLEOTIDE SEQUENCE [LARGE SCALE GENOMIC DNA]</scope>
    <source>
        <strain evidence="20">UWOS</strain>
    </source>
</reference>
<dbReference type="Gene3D" id="3.10.560.10">
    <property type="entry name" value="Outer membrane lipoprotein wza domain like"/>
    <property type="match status" value="2"/>
</dbReference>
<protein>
    <submittedName>
        <fullName evidence="19">Polysaccharide export outer membrane protein</fullName>
    </submittedName>
</protein>
<evidence type="ECO:0000256" key="11">
    <source>
        <dbReference type="ARBA" id="ARBA00023136"/>
    </source>
</evidence>
<dbReference type="Gene3D" id="3.30.1950.10">
    <property type="entry name" value="wza like domain"/>
    <property type="match status" value="1"/>
</dbReference>
<comment type="subcellular location">
    <subcellularLocation>
        <location evidence="1">Cell outer membrane</location>
        <topology evidence="1">Multi-pass membrane protein</topology>
    </subcellularLocation>
</comment>
<feature type="domain" description="Outer-membrane lipoprotein Wza C-terminal" evidence="17">
    <location>
        <begin position="341"/>
        <end position="367"/>
    </location>
</feature>
<evidence type="ECO:0000256" key="9">
    <source>
        <dbReference type="ARBA" id="ARBA00023065"/>
    </source>
</evidence>
<feature type="domain" description="Polysaccharide export protein N-terminal" evidence="16">
    <location>
        <begin position="80"/>
        <end position="164"/>
    </location>
</feature>
<dbReference type="Proteomes" id="UP000184275">
    <property type="component" value="Unassembled WGS sequence"/>
</dbReference>
<dbReference type="RefSeq" id="WP_073302076.1">
    <property type="nucleotide sequence ID" value="NZ_FRAW01000002.1"/>
</dbReference>
<keyword evidence="9" id="KW-0406">Ion transport</keyword>
<keyword evidence="20" id="KW-1185">Reference proteome</keyword>
<dbReference type="GO" id="GO:0015159">
    <property type="term" value="F:polysaccharide transmembrane transporter activity"/>
    <property type="evidence" value="ECO:0007669"/>
    <property type="project" value="InterPro"/>
</dbReference>
<dbReference type="PANTHER" id="PTHR33619">
    <property type="entry name" value="POLYSACCHARIDE EXPORT PROTEIN GFCE-RELATED"/>
    <property type="match status" value="1"/>
</dbReference>
<evidence type="ECO:0000259" key="18">
    <source>
        <dbReference type="Pfam" id="PF22461"/>
    </source>
</evidence>
<feature type="domain" description="SLBB" evidence="18">
    <location>
        <begin position="171"/>
        <end position="248"/>
    </location>
</feature>
<evidence type="ECO:0000256" key="15">
    <source>
        <dbReference type="SAM" id="SignalP"/>
    </source>
</evidence>
<keyword evidence="6" id="KW-0812">Transmembrane</keyword>
<evidence type="ECO:0000256" key="12">
    <source>
        <dbReference type="ARBA" id="ARBA00023139"/>
    </source>
</evidence>
<evidence type="ECO:0000256" key="7">
    <source>
        <dbReference type="ARBA" id="ARBA00022729"/>
    </source>
</evidence>
<evidence type="ECO:0000256" key="5">
    <source>
        <dbReference type="ARBA" id="ARBA00022597"/>
    </source>
</evidence>
<evidence type="ECO:0000256" key="1">
    <source>
        <dbReference type="ARBA" id="ARBA00004571"/>
    </source>
</evidence>
<evidence type="ECO:0000256" key="6">
    <source>
        <dbReference type="ARBA" id="ARBA00022692"/>
    </source>
</evidence>
<feature type="chain" id="PRO_5012951907" evidence="15">
    <location>
        <begin position="22"/>
        <end position="379"/>
    </location>
</feature>
<dbReference type="GO" id="GO:0046930">
    <property type="term" value="C:pore complex"/>
    <property type="evidence" value="ECO:0007669"/>
    <property type="project" value="UniProtKB-KW"/>
</dbReference>
<dbReference type="AlphaFoldDB" id="A0A1M6QFI3"/>
<evidence type="ECO:0000256" key="10">
    <source>
        <dbReference type="ARBA" id="ARBA00023114"/>
    </source>
</evidence>
<evidence type="ECO:0000256" key="2">
    <source>
        <dbReference type="ARBA" id="ARBA00009450"/>
    </source>
</evidence>
<keyword evidence="11" id="KW-0472">Membrane</keyword>
<keyword evidence="7 15" id="KW-0732">Signal</keyword>
<dbReference type="InterPro" id="IPR003715">
    <property type="entry name" value="Poly_export_N"/>
</dbReference>
<dbReference type="GO" id="GO:0006811">
    <property type="term" value="P:monoatomic ion transport"/>
    <property type="evidence" value="ECO:0007669"/>
    <property type="project" value="UniProtKB-KW"/>
</dbReference>
<feature type="domain" description="SLBB" evidence="18">
    <location>
        <begin position="255"/>
        <end position="337"/>
    </location>
</feature>
<feature type="signal peptide" evidence="15">
    <location>
        <begin position="1"/>
        <end position="21"/>
    </location>
</feature>
<keyword evidence="14" id="KW-0449">Lipoprotein</keyword>
<dbReference type="PROSITE" id="PS51257">
    <property type="entry name" value="PROKAR_LIPOPROTEIN"/>
    <property type="match status" value="1"/>
</dbReference>
<dbReference type="GO" id="GO:0015288">
    <property type="term" value="F:porin activity"/>
    <property type="evidence" value="ECO:0007669"/>
    <property type="project" value="UniProtKB-KW"/>
</dbReference>